<protein>
    <recommendedName>
        <fullName evidence="2">Retrotransposon gag domain-containing protein</fullName>
    </recommendedName>
</protein>
<accession>A0A1B6GK38</accession>
<proteinExistence type="predicted"/>
<dbReference type="EMBL" id="GECZ01006955">
    <property type="protein sequence ID" value="JAS62814.1"/>
    <property type="molecule type" value="Transcribed_RNA"/>
</dbReference>
<dbReference type="PANTHER" id="PTHR33198:SF20">
    <property type="entry name" value="RETROTRANSPOSON GAG DOMAIN-CONTAINING PROTEIN"/>
    <property type="match status" value="1"/>
</dbReference>
<feature type="non-terminal residue" evidence="1">
    <location>
        <position position="118"/>
    </location>
</feature>
<evidence type="ECO:0000313" key="1">
    <source>
        <dbReference type="EMBL" id="JAS62814.1"/>
    </source>
</evidence>
<evidence type="ECO:0008006" key="2">
    <source>
        <dbReference type="Google" id="ProtNLM"/>
    </source>
</evidence>
<organism evidence="1">
    <name type="scientific">Cuerna arida</name>
    <dbReference type="NCBI Taxonomy" id="1464854"/>
    <lineage>
        <taxon>Eukaryota</taxon>
        <taxon>Metazoa</taxon>
        <taxon>Ecdysozoa</taxon>
        <taxon>Arthropoda</taxon>
        <taxon>Hexapoda</taxon>
        <taxon>Insecta</taxon>
        <taxon>Pterygota</taxon>
        <taxon>Neoptera</taxon>
        <taxon>Paraneoptera</taxon>
        <taxon>Hemiptera</taxon>
        <taxon>Auchenorrhyncha</taxon>
        <taxon>Membracoidea</taxon>
        <taxon>Cicadellidae</taxon>
        <taxon>Cicadellinae</taxon>
        <taxon>Proconiini</taxon>
        <taxon>Cuerna</taxon>
    </lineage>
</organism>
<reference evidence="1" key="1">
    <citation type="submission" date="2015-11" db="EMBL/GenBank/DDBJ databases">
        <title>De novo transcriptome assembly of four potential Pierce s Disease insect vectors from Arizona vineyards.</title>
        <authorList>
            <person name="Tassone E.E."/>
        </authorList>
    </citation>
    <scope>NUCLEOTIDE SEQUENCE</scope>
</reference>
<dbReference type="PANTHER" id="PTHR33198">
    <property type="entry name" value="ANK_REP_REGION DOMAIN-CONTAINING PROTEIN-RELATED"/>
    <property type="match status" value="1"/>
</dbReference>
<gene>
    <name evidence="1" type="ORF">g.6397</name>
</gene>
<name>A0A1B6GK38_9HEMI</name>
<sequence>MEFRAPNPMSLSGNLSENFKRFKQSFTIFMKASGHESKDSEVKCAMLLNLIGEEAVDLFYTFDLSEEDRRDFDKVLKAFEDYASPKSNVVMERFKFNMRNQAPGEPFTNFLTDLKKLI</sequence>
<dbReference type="AlphaFoldDB" id="A0A1B6GK38"/>